<sequence>DDIRSSFAKSNDTAGPAHTALPCALTSFSPLSPDEISRLVTAGRPTTCPLDPIPSSLLQTISGDLLTSLINSSLTAGYVLSGFKRARVAPLLKKPTLDPSDVNNYRPVSLLSFLSKTLECAVLGQLSCYLSQNDLLDPNQSGFKTGHSTETALLCVTEALRTAKANSLSSALIVLDLSAAFDTVNHQILLSTLSELDISGAAHAWIASYLTGRSYQVAWRESVSAPRALTIGVPQGSVLGHLLFSLYTKSLGSVISSHTVCEDMIGDHLSYHCYADYTQLIFSFPPSDNQAANRISACLADISVWMTDHHLKLNLGKTELLFLPGKDCPFHDLAIMVDNSLVSSSQSAKNLGVILDNTLSFSTNIKAVTRSCRFMLYNIRRVRPCLTQEAAQVLIQALVISRLDYCNSLLAGLPACAIKPLQLIQNAAARLVFNLPKFSHVTPLLRSLHWLPVEARIRYKTMVLAYGAVRGTAPPYLQALIRPYTQTRALRSSTSGLLASLPLRKHSSRSAQSKLFAALAPQW</sequence>
<organism evidence="2 3">
    <name type="scientific">Salmo trutta</name>
    <name type="common">Brown trout</name>
    <dbReference type="NCBI Taxonomy" id="8032"/>
    <lineage>
        <taxon>Eukaryota</taxon>
        <taxon>Metazoa</taxon>
        <taxon>Chordata</taxon>
        <taxon>Craniata</taxon>
        <taxon>Vertebrata</taxon>
        <taxon>Euteleostomi</taxon>
        <taxon>Actinopterygii</taxon>
        <taxon>Neopterygii</taxon>
        <taxon>Teleostei</taxon>
        <taxon>Protacanthopterygii</taxon>
        <taxon>Salmoniformes</taxon>
        <taxon>Salmonidae</taxon>
        <taxon>Salmoninae</taxon>
        <taxon>Salmo</taxon>
    </lineage>
</organism>
<dbReference type="PROSITE" id="PS50878">
    <property type="entry name" value="RT_POL"/>
    <property type="match status" value="1"/>
</dbReference>
<dbReference type="AlphaFoldDB" id="A0A674DIP3"/>
<dbReference type="SUPFAM" id="SSF56672">
    <property type="entry name" value="DNA/RNA polymerases"/>
    <property type="match status" value="1"/>
</dbReference>
<dbReference type="OMA" id="HTVCEDM"/>
<reference evidence="2" key="1">
    <citation type="submission" date="2025-08" db="UniProtKB">
        <authorList>
            <consortium name="Ensembl"/>
        </authorList>
    </citation>
    <scope>IDENTIFICATION</scope>
</reference>
<dbReference type="GeneTree" id="ENSGT01040000240375"/>
<evidence type="ECO:0000313" key="2">
    <source>
        <dbReference type="Ensembl" id="ENSSTUP00000095568.1"/>
    </source>
</evidence>
<dbReference type="Proteomes" id="UP000472277">
    <property type="component" value="Unassembled WGS sequence"/>
</dbReference>
<dbReference type="Pfam" id="PF00078">
    <property type="entry name" value="RVT_1"/>
    <property type="match status" value="1"/>
</dbReference>
<dbReference type="PANTHER" id="PTHR33332">
    <property type="entry name" value="REVERSE TRANSCRIPTASE DOMAIN-CONTAINING PROTEIN"/>
    <property type="match status" value="1"/>
</dbReference>
<dbReference type="CDD" id="cd01650">
    <property type="entry name" value="RT_nLTR_like"/>
    <property type="match status" value="1"/>
</dbReference>
<name>A0A674DIP3_SALTR</name>
<dbReference type="InterPro" id="IPR043502">
    <property type="entry name" value="DNA/RNA_pol_sf"/>
</dbReference>
<dbReference type="InterPro" id="IPR000477">
    <property type="entry name" value="RT_dom"/>
</dbReference>
<keyword evidence="3" id="KW-1185">Reference proteome</keyword>
<evidence type="ECO:0000259" key="1">
    <source>
        <dbReference type="PROSITE" id="PS50878"/>
    </source>
</evidence>
<proteinExistence type="predicted"/>
<dbReference type="Ensembl" id="ENSSTUT00000102620.1">
    <property type="protein sequence ID" value="ENSSTUP00000095568.1"/>
    <property type="gene ID" value="ENSSTUG00000042997.1"/>
</dbReference>
<accession>A0A674DIP3</accession>
<protein>
    <recommendedName>
        <fullName evidence="1">Reverse transcriptase domain-containing protein</fullName>
    </recommendedName>
</protein>
<evidence type="ECO:0000313" key="3">
    <source>
        <dbReference type="Proteomes" id="UP000472277"/>
    </source>
</evidence>
<feature type="domain" description="Reverse transcriptase" evidence="1">
    <location>
        <begin position="72"/>
        <end position="335"/>
    </location>
</feature>
<reference evidence="2" key="2">
    <citation type="submission" date="2025-09" db="UniProtKB">
        <authorList>
            <consortium name="Ensembl"/>
        </authorList>
    </citation>
    <scope>IDENTIFICATION</scope>
</reference>
<dbReference type="InParanoid" id="A0A674DIP3"/>